<protein>
    <submittedName>
        <fullName evidence="1">Uncharacterized protein</fullName>
    </submittedName>
</protein>
<evidence type="ECO:0000313" key="2">
    <source>
        <dbReference type="Proteomes" id="UP001595632"/>
    </source>
</evidence>
<name>A0ABV7GQI7_9RHOB</name>
<gene>
    <name evidence="1" type="ORF">ACFOGP_07590</name>
</gene>
<evidence type="ECO:0000313" key="1">
    <source>
        <dbReference type="EMBL" id="MFC3142566.1"/>
    </source>
</evidence>
<proteinExistence type="predicted"/>
<organism evidence="1 2">
    <name type="scientific">Psychromarinibacter halotolerans</name>
    <dbReference type="NCBI Taxonomy" id="1775175"/>
    <lineage>
        <taxon>Bacteria</taxon>
        <taxon>Pseudomonadati</taxon>
        <taxon>Pseudomonadota</taxon>
        <taxon>Alphaproteobacteria</taxon>
        <taxon>Rhodobacterales</taxon>
        <taxon>Paracoccaceae</taxon>
        <taxon>Psychromarinibacter</taxon>
    </lineage>
</organism>
<dbReference type="EMBL" id="JBHRTB010000010">
    <property type="protein sequence ID" value="MFC3142566.1"/>
    <property type="molecule type" value="Genomic_DNA"/>
</dbReference>
<accession>A0ABV7GQI7</accession>
<dbReference type="RefSeq" id="WP_275633359.1">
    <property type="nucleotide sequence ID" value="NZ_JARGYD010000005.1"/>
</dbReference>
<dbReference type="Proteomes" id="UP001595632">
    <property type="component" value="Unassembled WGS sequence"/>
</dbReference>
<sequence>MTTSKDSPRRAEAGDRQSLVAADILNILAESGLATNHGVEWLLDNLDRRSEVRA</sequence>
<keyword evidence="2" id="KW-1185">Reference proteome</keyword>
<comment type="caution">
    <text evidence="1">The sequence shown here is derived from an EMBL/GenBank/DDBJ whole genome shotgun (WGS) entry which is preliminary data.</text>
</comment>
<reference evidence="2" key="1">
    <citation type="journal article" date="2019" name="Int. J. Syst. Evol. Microbiol.">
        <title>The Global Catalogue of Microorganisms (GCM) 10K type strain sequencing project: providing services to taxonomists for standard genome sequencing and annotation.</title>
        <authorList>
            <consortium name="The Broad Institute Genomics Platform"/>
            <consortium name="The Broad Institute Genome Sequencing Center for Infectious Disease"/>
            <person name="Wu L."/>
            <person name="Ma J."/>
        </authorList>
    </citation>
    <scope>NUCLEOTIDE SEQUENCE [LARGE SCALE GENOMIC DNA]</scope>
    <source>
        <strain evidence="2">KCTC 52366</strain>
    </source>
</reference>